<feature type="transmembrane region" description="Helical" evidence="1">
    <location>
        <begin position="109"/>
        <end position="128"/>
    </location>
</feature>
<dbReference type="RefSeq" id="WP_119534658.1">
    <property type="nucleotide sequence ID" value="NZ_NRJF01000096.1"/>
</dbReference>
<evidence type="ECO:0000313" key="3">
    <source>
        <dbReference type="Proteomes" id="UP000265964"/>
    </source>
</evidence>
<feature type="transmembrane region" description="Helical" evidence="1">
    <location>
        <begin position="176"/>
        <end position="206"/>
    </location>
</feature>
<organism evidence="2 3">
    <name type="scientific">Psittacicella gerlachiana</name>
    <dbReference type="NCBI Taxonomy" id="2028574"/>
    <lineage>
        <taxon>Bacteria</taxon>
        <taxon>Pseudomonadati</taxon>
        <taxon>Pseudomonadota</taxon>
        <taxon>Gammaproteobacteria</taxon>
        <taxon>Pasteurellales</taxon>
        <taxon>Psittacicellaceae</taxon>
        <taxon>Psittacicella</taxon>
    </lineage>
</organism>
<name>A0A3A1YGB6_9GAMM</name>
<feature type="transmembrane region" description="Helical" evidence="1">
    <location>
        <begin position="53"/>
        <end position="76"/>
    </location>
</feature>
<sequence length="252" mass="28892">MKEKNNSFVFFTGLSSLVEACKYWRVSVVILLFTIIGIKLFQQPVLQETLTQAILTIVATSFIIALGVTIGIYTILKMDLIQSQPRNELLSRASLFNQSIWSAFKEMYFLGKPLFIFWVGITIILLASNIVEFVVIRSILMVIFLVYLFPLASFMINKRITGSLDKSYKGFSKFILVNLLSTIISYFFAFLISVVFIVFLVTLALSNEQQNLAFAFNFILIPIFVTIYFVYLQVAFQQIYNQTLVISTKNYE</sequence>
<evidence type="ECO:0000256" key="1">
    <source>
        <dbReference type="SAM" id="Phobius"/>
    </source>
</evidence>
<proteinExistence type="predicted"/>
<feature type="transmembrane region" description="Helical" evidence="1">
    <location>
        <begin position="212"/>
        <end position="232"/>
    </location>
</feature>
<keyword evidence="1" id="KW-0812">Transmembrane</keyword>
<dbReference type="Proteomes" id="UP000265964">
    <property type="component" value="Unassembled WGS sequence"/>
</dbReference>
<comment type="caution">
    <text evidence="2">The sequence shown here is derived from an EMBL/GenBank/DDBJ whole genome shotgun (WGS) entry which is preliminary data.</text>
</comment>
<accession>A0A3A1YGB6</accession>
<feature type="transmembrane region" description="Helical" evidence="1">
    <location>
        <begin position="23"/>
        <end position="41"/>
    </location>
</feature>
<dbReference type="OrthoDB" id="9846825at2"/>
<dbReference type="EMBL" id="NRJF01000096">
    <property type="protein sequence ID" value="RIY35254.1"/>
    <property type="molecule type" value="Genomic_DNA"/>
</dbReference>
<gene>
    <name evidence="2" type="ORF">CKF59_03840</name>
</gene>
<keyword evidence="1" id="KW-1133">Transmembrane helix</keyword>
<keyword evidence="1" id="KW-0472">Membrane</keyword>
<keyword evidence="3" id="KW-1185">Reference proteome</keyword>
<protein>
    <submittedName>
        <fullName evidence="2">Uncharacterized protein</fullName>
    </submittedName>
</protein>
<feature type="transmembrane region" description="Helical" evidence="1">
    <location>
        <begin position="134"/>
        <end position="156"/>
    </location>
</feature>
<dbReference type="AlphaFoldDB" id="A0A3A1YGB6"/>
<reference evidence="2 3" key="1">
    <citation type="submission" date="2017-08" db="EMBL/GenBank/DDBJ databases">
        <title>Reclassification of Bisgaard taxon 37 and 44.</title>
        <authorList>
            <person name="Christensen H."/>
        </authorList>
    </citation>
    <scope>NUCLEOTIDE SEQUENCE [LARGE SCALE GENOMIC DNA]</scope>
    <source>
        <strain evidence="2 3">EEAB3T1</strain>
    </source>
</reference>
<evidence type="ECO:0000313" key="2">
    <source>
        <dbReference type="EMBL" id="RIY35254.1"/>
    </source>
</evidence>